<proteinExistence type="predicted"/>
<dbReference type="AlphaFoldDB" id="A0A9W9PUA2"/>
<name>A0A9W9PUA2_9EURO</name>
<protein>
    <submittedName>
        <fullName evidence="1">Uncharacterized protein</fullName>
    </submittedName>
</protein>
<dbReference type="OrthoDB" id="4359765at2759"/>
<evidence type="ECO:0000313" key="1">
    <source>
        <dbReference type="EMBL" id="KAJ5307793.1"/>
    </source>
</evidence>
<sequence length="350" mass="38393">MREFLLPGIAFFSSSLWGFYGNIPFTTVKSSRPFMDRAVGCTQLATAAYAVEQAYQNISTTYSLHENTDPAATETNTFILPDFNARWNITLKIPALAAATRTQIEHETFIFPPNWTTQVTMPMSKPICKPTPAANPDLPFENMALIMLAILLALGTKQAFNYEVTDLAHRINPILSNPPAWIYNLVNDAIPKSVSHALEGCIQAIGNHLIRIETCGAQLVSQLFAFGQDLNRLREDFLIARHEIYAARIDVTNTIHTSIQNAIQTSLEPALGTFIQDAAQNAIQGAVQTSIHNAVQATAANSDIAHKASNDIIIQMLNGQNDIQRGTEEKLGRLSDIIGKGNSTLSRSVN</sequence>
<dbReference type="Proteomes" id="UP001147746">
    <property type="component" value="Unassembled WGS sequence"/>
</dbReference>
<dbReference type="EMBL" id="JAPZBO010000008">
    <property type="protein sequence ID" value="KAJ5307793.1"/>
    <property type="molecule type" value="Genomic_DNA"/>
</dbReference>
<accession>A0A9W9PUA2</accession>
<keyword evidence="2" id="KW-1185">Reference proteome</keyword>
<reference evidence="1" key="1">
    <citation type="submission" date="2022-12" db="EMBL/GenBank/DDBJ databases">
        <authorList>
            <person name="Petersen C."/>
        </authorList>
    </citation>
    <scope>NUCLEOTIDE SEQUENCE</scope>
    <source>
        <strain evidence="1">IBT 21472</strain>
    </source>
</reference>
<reference evidence="1" key="2">
    <citation type="journal article" date="2023" name="IMA Fungus">
        <title>Comparative genomic study of the Penicillium genus elucidates a diverse pangenome and 15 lateral gene transfer events.</title>
        <authorList>
            <person name="Petersen C."/>
            <person name="Sorensen T."/>
            <person name="Nielsen M.R."/>
            <person name="Sondergaard T.E."/>
            <person name="Sorensen J.L."/>
            <person name="Fitzpatrick D.A."/>
            <person name="Frisvad J.C."/>
            <person name="Nielsen K.L."/>
        </authorList>
    </citation>
    <scope>NUCLEOTIDE SEQUENCE</scope>
    <source>
        <strain evidence="1">IBT 21472</strain>
    </source>
</reference>
<comment type="caution">
    <text evidence="1">The sequence shown here is derived from an EMBL/GenBank/DDBJ whole genome shotgun (WGS) entry which is preliminary data.</text>
</comment>
<organism evidence="1 2">
    <name type="scientific">Penicillium atrosanguineum</name>
    <dbReference type="NCBI Taxonomy" id="1132637"/>
    <lineage>
        <taxon>Eukaryota</taxon>
        <taxon>Fungi</taxon>
        <taxon>Dikarya</taxon>
        <taxon>Ascomycota</taxon>
        <taxon>Pezizomycotina</taxon>
        <taxon>Eurotiomycetes</taxon>
        <taxon>Eurotiomycetidae</taxon>
        <taxon>Eurotiales</taxon>
        <taxon>Aspergillaceae</taxon>
        <taxon>Penicillium</taxon>
    </lineage>
</organism>
<evidence type="ECO:0000313" key="2">
    <source>
        <dbReference type="Proteomes" id="UP001147746"/>
    </source>
</evidence>
<gene>
    <name evidence="1" type="ORF">N7476_008449</name>
</gene>